<dbReference type="InterPro" id="IPR008979">
    <property type="entry name" value="Galactose-bd-like_sf"/>
</dbReference>
<dbReference type="Gene3D" id="2.60.120.260">
    <property type="entry name" value="Galactose-binding domain-like"/>
    <property type="match status" value="1"/>
</dbReference>
<feature type="chain" id="PRO_5029639398" evidence="1">
    <location>
        <begin position="25"/>
        <end position="304"/>
    </location>
</feature>
<keyword evidence="1" id="KW-0732">Signal</keyword>
<dbReference type="EnsemblMetazoa" id="CLYHEMT012849.1">
    <property type="protein sequence ID" value="CLYHEMP012849.1"/>
    <property type="gene ID" value="CLYHEMG012849"/>
</dbReference>
<reference evidence="2" key="1">
    <citation type="submission" date="2021-01" db="UniProtKB">
        <authorList>
            <consortium name="EnsemblMetazoa"/>
        </authorList>
    </citation>
    <scope>IDENTIFICATION</scope>
</reference>
<evidence type="ECO:0000313" key="2">
    <source>
        <dbReference type="EnsemblMetazoa" id="CLYHEMP012849.1"/>
    </source>
</evidence>
<dbReference type="OrthoDB" id="5983439at2759"/>
<name>A0A7M5WTD9_9CNID</name>
<organism evidence="2 3">
    <name type="scientific">Clytia hemisphaerica</name>
    <dbReference type="NCBI Taxonomy" id="252671"/>
    <lineage>
        <taxon>Eukaryota</taxon>
        <taxon>Metazoa</taxon>
        <taxon>Cnidaria</taxon>
        <taxon>Hydrozoa</taxon>
        <taxon>Hydroidolina</taxon>
        <taxon>Leptothecata</taxon>
        <taxon>Obeliida</taxon>
        <taxon>Clytiidae</taxon>
        <taxon>Clytia</taxon>
    </lineage>
</organism>
<dbReference type="SUPFAM" id="SSF49785">
    <property type="entry name" value="Galactose-binding domain-like"/>
    <property type="match status" value="1"/>
</dbReference>
<evidence type="ECO:0000313" key="3">
    <source>
        <dbReference type="Proteomes" id="UP000594262"/>
    </source>
</evidence>
<keyword evidence="3" id="KW-1185">Reference proteome</keyword>
<accession>A0A7M5WTD9</accession>
<dbReference type="RefSeq" id="XP_066921772.1">
    <property type="nucleotide sequence ID" value="XM_067065671.1"/>
</dbReference>
<dbReference type="GeneID" id="136809092"/>
<dbReference type="AlphaFoldDB" id="A0A7M5WTD9"/>
<feature type="signal peptide" evidence="1">
    <location>
        <begin position="1"/>
        <end position="24"/>
    </location>
</feature>
<protein>
    <submittedName>
        <fullName evidence="2">Uncharacterized protein</fullName>
    </submittedName>
</protein>
<sequence length="304" mass="34543">MTRFCFSKFVSGIFMVTLPIYIQGQQIRRISEISGRNVFYGYANMVAHQGHILNVTALQTITINITSPAKCITNCIDVENCNSVNVIIGQNLECQLLDTDRFRNSSYFMPQTQSTHYAINHDCEWDETCINPNHKCIPDYQNGTHECVCLFQTYDEYCMFELTDNIALHKTVSMSSVLSNFVGSICTDGAYGLGVPFCHTGLAHSNWLRIDLGSLKIITFLVIHNRVNLNEYILILERLAHNNIYVFNNGNPNDNRRLCSRIGDTKAGVYMARCIKPLLARNVELLQLDIGFVRPMNLAEIMVY</sequence>
<dbReference type="Proteomes" id="UP000594262">
    <property type="component" value="Unplaced"/>
</dbReference>
<proteinExistence type="predicted"/>
<evidence type="ECO:0000256" key="1">
    <source>
        <dbReference type="SAM" id="SignalP"/>
    </source>
</evidence>